<dbReference type="NCBIfam" id="TIGR01730">
    <property type="entry name" value="RND_mfp"/>
    <property type="match status" value="1"/>
</dbReference>
<organism evidence="4 5">
    <name type="scientific">Rheinheimera tangshanensis</name>
    <dbReference type="NCBI Taxonomy" id="400153"/>
    <lineage>
        <taxon>Bacteria</taxon>
        <taxon>Pseudomonadati</taxon>
        <taxon>Pseudomonadota</taxon>
        <taxon>Gammaproteobacteria</taxon>
        <taxon>Chromatiales</taxon>
        <taxon>Chromatiaceae</taxon>
        <taxon>Rheinheimera</taxon>
    </lineage>
</organism>
<evidence type="ECO:0000313" key="4">
    <source>
        <dbReference type="EMBL" id="TXK82022.1"/>
    </source>
</evidence>
<dbReference type="Gene3D" id="1.10.287.470">
    <property type="entry name" value="Helix hairpin bin"/>
    <property type="match status" value="1"/>
</dbReference>
<dbReference type="Proteomes" id="UP000321814">
    <property type="component" value="Unassembled WGS sequence"/>
</dbReference>
<dbReference type="Gene3D" id="2.40.30.170">
    <property type="match status" value="1"/>
</dbReference>
<name>A0A5C8M2X8_9GAMM</name>
<dbReference type="SUPFAM" id="SSF111369">
    <property type="entry name" value="HlyD-like secretion proteins"/>
    <property type="match status" value="1"/>
</dbReference>
<feature type="signal peptide" evidence="2">
    <location>
        <begin position="1"/>
        <end position="20"/>
    </location>
</feature>
<protein>
    <submittedName>
        <fullName evidence="4">Efflux RND transporter periplasmic adaptor subunit</fullName>
    </submittedName>
</protein>
<dbReference type="AlphaFoldDB" id="A0A5C8M2X8"/>
<sequence length="342" mass="37627">MKLQVKLLMTVFFCITNAYATDNSEFTKLSSIDYPRWVRLPVTVEATSASTVSAQISGRIVELPFDVNDLVPQGAVIVKFSDIEQQAGLQQAKAALAEALSRQTEMEKEWRRAKEIREQGLISKSAFDQATANFDAAKARVAQATASVARANELLEQTSVKAPYSGIVQERFVELGELATPGKPLIRGLSLQHMRVSGQLPQQHVSAVQQADRAQIELSDGQLLNFDNPKLTIAPEARDGGHSFLLRMVLPPDDYMKYSLYPGSWQVLKLQVAMDPVLILPKSAVFWRGEISAVWQKTPEGAVLQPVRIQDVGNNQVQVLSGLDAGTEVITDALAYLSRLSH</sequence>
<comment type="similarity">
    <text evidence="1">Belongs to the membrane fusion protein (MFP) (TC 8.A.1) family.</text>
</comment>
<accession>A0A5C8M2X8</accession>
<dbReference type="PANTHER" id="PTHR30469:SF18">
    <property type="entry name" value="RESISTANCE-NODULATION-CELL DIVISION (RND) EFFLUX MEMBRANE FUSION PROTEIN-RELATED"/>
    <property type="match status" value="1"/>
</dbReference>
<feature type="domain" description="Multidrug resistance protein MdtA-like alpha-helical hairpin" evidence="3">
    <location>
        <begin position="89"/>
        <end position="158"/>
    </location>
</feature>
<dbReference type="Gene3D" id="2.40.420.20">
    <property type="match status" value="1"/>
</dbReference>
<dbReference type="OrthoDB" id="5730196at2"/>
<evidence type="ECO:0000256" key="1">
    <source>
        <dbReference type="ARBA" id="ARBA00009477"/>
    </source>
</evidence>
<evidence type="ECO:0000313" key="5">
    <source>
        <dbReference type="Proteomes" id="UP000321814"/>
    </source>
</evidence>
<keyword evidence="5" id="KW-1185">Reference proteome</keyword>
<dbReference type="PANTHER" id="PTHR30469">
    <property type="entry name" value="MULTIDRUG RESISTANCE PROTEIN MDTA"/>
    <property type="match status" value="1"/>
</dbReference>
<dbReference type="GO" id="GO:0015562">
    <property type="term" value="F:efflux transmembrane transporter activity"/>
    <property type="evidence" value="ECO:0007669"/>
    <property type="project" value="TreeGrafter"/>
</dbReference>
<dbReference type="Pfam" id="PF25876">
    <property type="entry name" value="HH_MFP_RND"/>
    <property type="match status" value="1"/>
</dbReference>
<evidence type="ECO:0000256" key="2">
    <source>
        <dbReference type="SAM" id="SignalP"/>
    </source>
</evidence>
<evidence type="ECO:0000259" key="3">
    <source>
        <dbReference type="Pfam" id="PF25876"/>
    </source>
</evidence>
<dbReference type="InterPro" id="IPR058624">
    <property type="entry name" value="MdtA-like_HH"/>
</dbReference>
<reference evidence="4 5" key="1">
    <citation type="submission" date="2019-08" db="EMBL/GenBank/DDBJ databases">
        <title>Draft genome analysis of Rheinheimera tangshanensis isolated from the roots of fresh rice plants (Oryza sativa).</title>
        <authorList>
            <person name="Yu Q."/>
            <person name="Qi Y."/>
            <person name="Zhang H."/>
            <person name="Pu J."/>
        </authorList>
    </citation>
    <scope>NUCLEOTIDE SEQUENCE [LARGE SCALE GENOMIC DNA]</scope>
    <source>
        <strain evidence="4 5">JA3-B52</strain>
    </source>
</reference>
<dbReference type="EMBL" id="VRLR01000002">
    <property type="protein sequence ID" value="TXK82022.1"/>
    <property type="molecule type" value="Genomic_DNA"/>
</dbReference>
<keyword evidence="2" id="KW-0732">Signal</keyword>
<dbReference type="RefSeq" id="WP_147903280.1">
    <property type="nucleotide sequence ID" value="NZ_VRLR01000002.1"/>
</dbReference>
<dbReference type="GO" id="GO:1990281">
    <property type="term" value="C:efflux pump complex"/>
    <property type="evidence" value="ECO:0007669"/>
    <property type="project" value="TreeGrafter"/>
</dbReference>
<proteinExistence type="inferred from homology"/>
<dbReference type="Gene3D" id="2.40.50.100">
    <property type="match status" value="1"/>
</dbReference>
<dbReference type="InterPro" id="IPR006143">
    <property type="entry name" value="RND_pump_MFP"/>
</dbReference>
<comment type="caution">
    <text evidence="4">The sequence shown here is derived from an EMBL/GenBank/DDBJ whole genome shotgun (WGS) entry which is preliminary data.</text>
</comment>
<feature type="chain" id="PRO_5022932744" evidence="2">
    <location>
        <begin position="21"/>
        <end position="342"/>
    </location>
</feature>
<gene>
    <name evidence="4" type="ORF">FU839_03800</name>
</gene>